<feature type="compositionally biased region" description="Basic residues" evidence="7">
    <location>
        <begin position="7"/>
        <end position="16"/>
    </location>
</feature>
<evidence type="ECO:0000256" key="2">
    <source>
        <dbReference type="ARBA" id="ARBA00008779"/>
    </source>
</evidence>
<dbReference type="Pfam" id="PF00884">
    <property type="entry name" value="Sulfatase"/>
    <property type="match status" value="1"/>
</dbReference>
<gene>
    <name evidence="10" type="ORF">LARSCL_LOCUS10565</name>
</gene>
<keyword evidence="6" id="KW-0325">Glycoprotein</keyword>
<accession>A0AAV2A6Y2</accession>
<dbReference type="GO" id="GO:0008484">
    <property type="term" value="F:sulfuric ester hydrolase activity"/>
    <property type="evidence" value="ECO:0007669"/>
    <property type="project" value="InterPro"/>
</dbReference>
<keyword evidence="8" id="KW-0472">Membrane</keyword>
<dbReference type="InterPro" id="IPR000917">
    <property type="entry name" value="Sulfatase_N"/>
</dbReference>
<keyword evidence="3" id="KW-0479">Metal-binding</keyword>
<dbReference type="InterPro" id="IPR047115">
    <property type="entry name" value="ARSB"/>
</dbReference>
<dbReference type="InterPro" id="IPR024607">
    <property type="entry name" value="Sulfatase_CS"/>
</dbReference>
<dbReference type="EMBL" id="CAXIEN010000125">
    <property type="protein sequence ID" value="CAL1279742.1"/>
    <property type="molecule type" value="Genomic_DNA"/>
</dbReference>
<dbReference type="CDD" id="cd16029">
    <property type="entry name" value="4-S"/>
    <property type="match status" value="1"/>
</dbReference>
<feature type="domain" description="Sulfatase N-terminal" evidence="9">
    <location>
        <begin position="66"/>
        <end position="395"/>
    </location>
</feature>
<keyword evidence="8" id="KW-0812">Transmembrane</keyword>
<dbReference type="PANTHER" id="PTHR10342">
    <property type="entry name" value="ARYLSULFATASE"/>
    <property type="match status" value="1"/>
</dbReference>
<evidence type="ECO:0000256" key="7">
    <source>
        <dbReference type="SAM" id="MobiDB-lite"/>
    </source>
</evidence>
<dbReference type="Gene3D" id="3.30.1120.10">
    <property type="match status" value="1"/>
</dbReference>
<feature type="region of interest" description="Disordered" evidence="7">
    <location>
        <begin position="1"/>
        <end position="22"/>
    </location>
</feature>
<dbReference type="PANTHER" id="PTHR10342:SF273">
    <property type="entry name" value="RE14504P"/>
    <property type="match status" value="1"/>
</dbReference>
<keyword evidence="8" id="KW-1133">Transmembrane helix</keyword>
<comment type="cofactor">
    <cofactor evidence="1">
        <name>Ca(2+)</name>
        <dbReference type="ChEBI" id="CHEBI:29108"/>
    </cofactor>
</comment>
<keyword evidence="11" id="KW-1185">Reference proteome</keyword>
<dbReference type="GO" id="GO:0046872">
    <property type="term" value="F:metal ion binding"/>
    <property type="evidence" value="ECO:0007669"/>
    <property type="project" value="UniProtKB-KW"/>
</dbReference>
<proteinExistence type="inferred from homology"/>
<evidence type="ECO:0000256" key="3">
    <source>
        <dbReference type="ARBA" id="ARBA00022723"/>
    </source>
</evidence>
<keyword evidence="4" id="KW-0378">Hydrolase</keyword>
<dbReference type="Proteomes" id="UP001497382">
    <property type="component" value="Unassembled WGS sequence"/>
</dbReference>
<comment type="similarity">
    <text evidence="2">Belongs to the sulfatase family.</text>
</comment>
<comment type="caution">
    <text evidence="10">The sequence shown here is derived from an EMBL/GenBank/DDBJ whole genome shotgun (WGS) entry which is preliminary data.</text>
</comment>
<feature type="transmembrane region" description="Helical" evidence="8">
    <location>
        <begin position="36"/>
        <end position="57"/>
    </location>
</feature>
<dbReference type="PROSITE" id="PS00149">
    <property type="entry name" value="SULFATASE_2"/>
    <property type="match status" value="1"/>
</dbReference>
<evidence type="ECO:0000256" key="5">
    <source>
        <dbReference type="ARBA" id="ARBA00022837"/>
    </source>
</evidence>
<evidence type="ECO:0000313" key="11">
    <source>
        <dbReference type="Proteomes" id="UP001497382"/>
    </source>
</evidence>
<dbReference type="InterPro" id="IPR017850">
    <property type="entry name" value="Alkaline_phosphatase_core_sf"/>
</dbReference>
<organism evidence="10 11">
    <name type="scientific">Larinioides sclopetarius</name>
    <dbReference type="NCBI Taxonomy" id="280406"/>
    <lineage>
        <taxon>Eukaryota</taxon>
        <taxon>Metazoa</taxon>
        <taxon>Ecdysozoa</taxon>
        <taxon>Arthropoda</taxon>
        <taxon>Chelicerata</taxon>
        <taxon>Arachnida</taxon>
        <taxon>Araneae</taxon>
        <taxon>Araneomorphae</taxon>
        <taxon>Entelegynae</taxon>
        <taxon>Araneoidea</taxon>
        <taxon>Araneidae</taxon>
        <taxon>Larinioides</taxon>
    </lineage>
</organism>
<evidence type="ECO:0000313" key="10">
    <source>
        <dbReference type="EMBL" id="CAL1279742.1"/>
    </source>
</evidence>
<protein>
    <recommendedName>
        <fullName evidence="9">Sulfatase N-terminal domain-containing protein</fullName>
    </recommendedName>
</protein>
<evidence type="ECO:0000256" key="1">
    <source>
        <dbReference type="ARBA" id="ARBA00001913"/>
    </source>
</evidence>
<reference evidence="10 11" key="1">
    <citation type="submission" date="2024-04" db="EMBL/GenBank/DDBJ databases">
        <authorList>
            <person name="Rising A."/>
            <person name="Reimegard J."/>
            <person name="Sonavane S."/>
            <person name="Akerstrom W."/>
            <person name="Nylinder S."/>
            <person name="Hedman E."/>
            <person name="Kallberg Y."/>
        </authorList>
    </citation>
    <scope>NUCLEOTIDE SEQUENCE [LARGE SCALE GENOMIC DNA]</scope>
</reference>
<evidence type="ECO:0000259" key="9">
    <source>
        <dbReference type="Pfam" id="PF00884"/>
    </source>
</evidence>
<keyword evidence="5" id="KW-0106">Calcium</keyword>
<evidence type="ECO:0000256" key="6">
    <source>
        <dbReference type="ARBA" id="ARBA00023180"/>
    </source>
</evidence>
<dbReference type="SUPFAM" id="SSF53649">
    <property type="entry name" value="Alkaline phosphatase-like"/>
    <property type="match status" value="1"/>
</dbReference>
<name>A0AAV2A6Y2_9ARAC</name>
<dbReference type="AlphaFoldDB" id="A0AAV2A6Y2"/>
<evidence type="ECO:0000256" key="8">
    <source>
        <dbReference type="SAM" id="Phobius"/>
    </source>
</evidence>
<dbReference type="Gene3D" id="3.40.720.10">
    <property type="entry name" value="Alkaline Phosphatase, subunit A"/>
    <property type="match status" value="1"/>
</dbReference>
<sequence>MDSSKRSGLRKRRKSRQRSESIPDEAINDKTVARMVFLGIIFSLVAVICYLVVISTAEKSMETSKPHVIFILADDLGWNDISFHGSPQIPTPNLDALASSGIILNNYYAERLCSPSRAALLTGKYPIRLGLQHYVIRANEATALPLEEKVLPQYLKELGYSTHLVGKWHLGYHKKEYTPTYRGFDSFFGYYNGFVDHYDYTHFTKSSIKFPENFYGIDLHNETGEVKDVRGQYAADLFTEKAKNIIQNHDASQPLFLYLAHLAVHTGNSQMPLQAPHDLVNQFSYINNSSRRTYAGMVSALDKSVGDVFQALHNKGMLSNTVFIFSSDNGGETNETIGGYSSNYPLRGKKYHVWEGGIRIPGFIWSPLLQLQEPRVSMQLMHVTDWLPTLYSAAGGDIQHLGNIDGHSMWEAFLSNAESPRQEILHNIDPIDNLSALRMGDFKLVYGNMESGTESWSGHRVLEGMRQPESMDEWVYNNGSTTREILYQIKSYLPKVSDSWREQTVVRCKRSRATAIKCNPAEKPCLFNINEDPCEINNIADSFPEKVHLMLDALKDYEKKAVKPQFKDPDPHGDPMCHGFAYVPWMDPEHISDCPFFFLTNQS</sequence>
<evidence type="ECO:0000256" key="4">
    <source>
        <dbReference type="ARBA" id="ARBA00022801"/>
    </source>
</evidence>